<feature type="coiled-coil region" evidence="1">
    <location>
        <begin position="325"/>
        <end position="352"/>
    </location>
</feature>
<name>A0AA41HDA0_9BURK</name>
<keyword evidence="1" id="KW-0175">Coiled coil</keyword>
<evidence type="ECO:0000256" key="2">
    <source>
        <dbReference type="SAM" id="MobiDB-lite"/>
    </source>
</evidence>
<dbReference type="RefSeq" id="WP_217946113.1">
    <property type="nucleotide sequence ID" value="NZ_JAHTGR010000027.1"/>
</dbReference>
<protein>
    <submittedName>
        <fullName evidence="3">J domain-containing protein</fullName>
    </submittedName>
</protein>
<keyword evidence="6" id="KW-1185">Reference proteome</keyword>
<sequence length="372" mass="42553">MPSNKPSAAVRIADLPAAPKSRMRQQFNTLIKKLEKERTLLAAWQETLPLLHTITEQELAPLGAALRAHDRRMVLLCDQAYGHKSMGARNKETLAEYIRTTGWDLLQFGDDEELDRIVGKYDDSPFGPPDAQDGADLKTEMENLFGVELEDGGSDEAVMAALHAKMDELERQAEARWRQAEEKQRQAEERRAQSPGAIKQARRKEAEEALMKQSVREIYRKLASALHPDRETDPAERSRKTGLMQRVNVAYQKNDLLGLLELQLEIEQIDQAAIDGLSDERIGQFNAVLRAQVRELEGDNMHIETTVAMEWELPLYRRLTPEAALRGVRDEVAQTRARLAGAARELEDLQDIRKLKAWLKDYRDQQYDEDWF</sequence>
<proteinExistence type="predicted"/>
<reference evidence="3" key="1">
    <citation type="submission" date="2021-07" db="EMBL/GenBank/DDBJ databases">
        <title>Characterization of violacein-producing bacteria and related species.</title>
        <authorList>
            <person name="Wilson H.S."/>
            <person name="De Leon M.E."/>
        </authorList>
    </citation>
    <scope>NUCLEOTIDE SEQUENCE</scope>
    <source>
        <strain evidence="3">HSC-15S17</strain>
    </source>
</reference>
<dbReference type="EMBL" id="JAHTGR010000027">
    <property type="protein sequence ID" value="MBV6325229.1"/>
    <property type="molecule type" value="Genomic_DNA"/>
</dbReference>
<dbReference type="InterPro" id="IPR001623">
    <property type="entry name" value="DnaJ_domain"/>
</dbReference>
<dbReference type="CDD" id="cd06257">
    <property type="entry name" value="DnaJ"/>
    <property type="match status" value="1"/>
</dbReference>
<reference evidence="4" key="2">
    <citation type="submission" date="2022-03" db="EMBL/GenBank/DDBJ databases">
        <title>Genome Encyclopedia of Bacteria and Archaea VI: Functional Genomics of Type Strains.</title>
        <authorList>
            <person name="Whitman W."/>
        </authorList>
    </citation>
    <scope>NUCLEOTIDE SEQUENCE</scope>
    <source>
        <strain evidence="4">HSC-15S17</strain>
    </source>
</reference>
<organism evidence="3 5">
    <name type="scientific">Duganella violaceipulchra</name>
    <dbReference type="NCBI Taxonomy" id="2849652"/>
    <lineage>
        <taxon>Bacteria</taxon>
        <taxon>Pseudomonadati</taxon>
        <taxon>Pseudomonadota</taxon>
        <taxon>Betaproteobacteria</taxon>
        <taxon>Burkholderiales</taxon>
        <taxon>Oxalobacteraceae</taxon>
        <taxon>Telluria group</taxon>
        <taxon>Duganella</taxon>
    </lineage>
</organism>
<dbReference type="Proteomes" id="UP001162889">
    <property type="component" value="Unassembled WGS sequence"/>
</dbReference>
<evidence type="ECO:0000313" key="3">
    <source>
        <dbReference type="EMBL" id="MBV6325229.1"/>
    </source>
</evidence>
<dbReference type="AlphaFoldDB" id="A0AA41HDA0"/>
<evidence type="ECO:0000313" key="4">
    <source>
        <dbReference type="EMBL" id="MCP2012443.1"/>
    </source>
</evidence>
<evidence type="ECO:0000256" key="1">
    <source>
        <dbReference type="SAM" id="Coils"/>
    </source>
</evidence>
<dbReference type="Proteomes" id="UP001155901">
    <property type="component" value="Unassembled WGS sequence"/>
</dbReference>
<evidence type="ECO:0000313" key="6">
    <source>
        <dbReference type="Proteomes" id="UP001162889"/>
    </source>
</evidence>
<comment type="caution">
    <text evidence="3">The sequence shown here is derived from an EMBL/GenBank/DDBJ whole genome shotgun (WGS) entry which is preliminary data.</text>
</comment>
<dbReference type="EMBL" id="JALJZU010000019">
    <property type="protein sequence ID" value="MCP2012443.1"/>
    <property type="molecule type" value="Genomic_DNA"/>
</dbReference>
<accession>A0AA41HDA0</accession>
<feature type="compositionally biased region" description="Basic and acidic residues" evidence="2">
    <location>
        <begin position="175"/>
        <end position="192"/>
    </location>
</feature>
<feature type="region of interest" description="Disordered" evidence="2">
    <location>
        <begin position="175"/>
        <end position="204"/>
    </location>
</feature>
<gene>
    <name evidence="3" type="ORF">KVP70_30365</name>
    <name evidence="4" type="ORF">L1274_006207</name>
</gene>
<evidence type="ECO:0000313" key="5">
    <source>
        <dbReference type="Proteomes" id="UP001155901"/>
    </source>
</evidence>